<dbReference type="InterPro" id="IPR044273">
    <property type="entry name" value="PIF3-like"/>
</dbReference>
<dbReference type="SMART" id="SM00353">
    <property type="entry name" value="HLH"/>
    <property type="match status" value="1"/>
</dbReference>
<evidence type="ECO:0000256" key="4">
    <source>
        <dbReference type="ARBA" id="ARBA00023242"/>
    </source>
</evidence>
<feature type="domain" description="BHLH" evidence="6">
    <location>
        <begin position="156"/>
        <end position="205"/>
    </location>
</feature>
<dbReference type="PANTHER" id="PTHR46807">
    <property type="entry name" value="TRANSCRIPTION FACTOR PIF3"/>
    <property type="match status" value="1"/>
</dbReference>
<accession>A9NSU4</accession>
<sequence>MAHKCLEPSFLVHNPVLWDDEDALNRNYNYNYYTDLWGGLPLSSSAATTARTSAEDSRPEVVAVSEALESDYGRLNNNNNNNVSADTQLSCETAATSSSGGSMSSPSNGNKVIKSSKKKVLMGTKDIECQSQKAQEDSGENFKQCSTGTSSSKRSRAAEVHNLSEKRRRNRINEKMKALQNLIPNSNKTDKASMLDEAIEYLKKLQLQVQMLSARSGIDISSMRWLAQMPHLQIQQMPKACMTTDQHAGVSISMPVGSGLMNTNQGSEKRPLPLHDLYISGALGNTAIPINLSSARIDDHQSCKMDRPQGHFTLPQLPTTTQEVHSALSLQEK</sequence>
<dbReference type="PANTHER" id="PTHR46807:SF1">
    <property type="entry name" value="TRANSCRIPTION FACTOR PIF3"/>
    <property type="match status" value="1"/>
</dbReference>
<feature type="region of interest" description="Disordered" evidence="5">
    <location>
        <begin position="131"/>
        <end position="164"/>
    </location>
</feature>
<feature type="region of interest" description="Disordered" evidence="5">
    <location>
        <begin position="92"/>
        <end position="114"/>
    </location>
</feature>
<feature type="compositionally biased region" description="Low complexity" evidence="5">
    <location>
        <begin position="97"/>
        <end position="109"/>
    </location>
</feature>
<dbReference type="CDD" id="cd11445">
    <property type="entry name" value="bHLH_AtPIF_like"/>
    <property type="match status" value="1"/>
</dbReference>
<evidence type="ECO:0000256" key="3">
    <source>
        <dbReference type="ARBA" id="ARBA00023163"/>
    </source>
</evidence>
<dbReference type="PROSITE" id="PS50888">
    <property type="entry name" value="BHLH"/>
    <property type="match status" value="1"/>
</dbReference>
<dbReference type="Pfam" id="PF00010">
    <property type="entry name" value="HLH"/>
    <property type="match status" value="1"/>
</dbReference>
<dbReference type="Gene3D" id="4.10.280.10">
    <property type="entry name" value="Helix-loop-helix DNA-binding domain"/>
    <property type="match status" value="1"/>
</dbReference>
<keyword evidence="2" id="KW-0805">Transcription regulation</keyword>
<name>A9NSU4_PICSI</name>
<evidence type="ECO:0000256" key="5">
    <source>
        <dbReference type="SAM" id="MobiDB-lite"/>
    </source>
</evidence>
<keyword evidence="4" id="KW-0539">Nucleus</keyword>
<evidence type="ECO:0000259" key="6">
    <source>
        <dbReference type="PROSITE" id="PS50888"/>
    </source>
</evidence>
<reference evidence="7" key="1">
    <citation type="journal article" date="2008" name="BMC Genomics">
        <title>A conifer genomics resource of 200,000 spruce (Picea spp.) ESTs and 6,464 high-quality, sequence-finished full-length cDNAs for Sitka spruce (Picea sitchensis).</title>
        <authorList>
            <person name="Ralph S.G."/>
            <person name="Chun H.J."/>
            <person name="Kolosova N."/>
            <person name="Cooper D."/>
            <person name="Oddy C."/>
            <person name="Ritland C.E."/>
            <person name="Kirkpatrick R."/>
            <person name="Moore R."/>
            <person name="Barber S."/>
            <person name="Holt R.A."/>
            <person name="Jones S.J."/>
            <person name="Marra M.A."/>
            <person name="Douglas C.J."/>
            <person name="Ritland K."/>
            <person name="Bohlmann J."/>
        </authorList>
    </citation>
    <scope>NUCLEOTIDE SEQUENCE</scope>
    <source>
        <tissue evidence="7">Green portion of the leader tissue</tissue>
    </source>
</reference>
<comment type="subcellular location">
    <subcellularLocation>
        <location evidence="1">Nucleus</location>
    </subcellularLocation>
</comment>
<dbReference type="GO" id="GO:0003700">
    <property type="term" value="F:DNA-binding transcription factor activity"/>
    <property type="evidence" value="ECO:0007669"/>
    <property type="project" value="InterPro"/>
</dbReference>
<dbReference type="SUPFAM" id="SSF47459">
    <property type="entry name" value="HLH, helix-loop-helix DNA-binding domain"/>
    <property type="match status" value="1"/>
</dbReference>
<dbReference type="FunFam" id="4.10.280.10:FF:000004">
    <property type="entry name" value="Basic helix-loop-helix transcription factor"/>
    <property type="match status" value="1"/>
</dbReference>
<evidence type="ECO:0000256" key="1">
    <source>
        <dbReference type="ARBA" id="ARBA00004123"/>
    </source>
</evidence>
<feature type="compositionally biased region" description="Polar residues" evidence="5">
    <location>
        <begin position="141"/>
        <end position="152"/>
    </location>
</feature>
<proteinExistence type="evidence at transcript level"/>
<organism evidence="7">
    <name type="scientific">Picea sitchensis</name>
    <name type="common">Sitka spruce</name>
    <name type="synonym">Pinus sitchensis</name>
    <dbReference type="NCBI Taxonomy" id="3332"/>
    <lineage>
        <taxon>Eukaryota</taxon>
        <taxon>Viridiplantae</taxon>
        <taxon>Streptophyta</taxon>
        <taxon>Embryophyta</taxon>
        <taxon>Tracheophyta</taxon>
        <taxon>Spermatophyta</taxon>
        <taxon>Pinopsida</taxon>
        <taxon>Pinidae</taxon>
        <taxon>Conifers I</taxon>
        <taxon>Pinales</taxon>
        <taxon>Pinaceae</taxon>
        <taxon>Picea</taxon>
    </lineage>
</organism>
<evidence type="ECO:0000313" key="7">
    <source>
        <dbReference type="EMBL" id="ABK23705.1"/>
    </source>
</evidence>
<dbReference type="InterPro" id="IPR011598">
    <property type="entry name" value="bHLH_dom"/>
</dbReference>
<protein>
    <recommendedName>
        <fullName evidence="6">BHLH domain-containing protein</fullName>
    </recommendedName>
</protein>
<dbReference type="AlphaFoldDB" id="A9NSU4"/>
<keyword evidence="3" id="KW-0804">Transcription</keyword>
<dbReference type="InterPro" id="IPR036638">
    <property type="entry name" value="HLH_DNA-bd_sf"/>
</dbReference>
<dbReference type="InterPro" id="IPR047265">
    <property type="entry name" value="PIF1-like_bHLH"/>
</dbReference>
<dbReference type="GO" id="GO:0046983">
    <property type="term" value="F:protein dimerization activity"/>
    <property type="evidence" value="ECO:0007669"/>
    <property type="project" value="InterPro"/>
</dbReference>
<evidence type="ECO:0000256" key="2">
    <source>
        <dbReference type="ARBA" id="ARBA00023015"/>
    </source>
</evidence>
<dbReference type="GO" id="GO:0005634">
    <property type="term" value="C:nucleus"/>
    <property type="evidence" value="ECO:0007669"/>
    <property type="project" value="UniProtKB-SubCell"/>
</dbReference>
<dbReference type="EMBL" id="EF084386">
    <property type="protein sequence ID" value="ABK23705.1"/>
    <property type="molecule type" value="mRNA"/>
</dbReference>